<name>A0A5B7EN78_PORTR</name>
<proteinExistence type="predicted"/>
<sequence>METEETMAPSSPVGSYTLLQVLKVLSNSMKHVPADRAEDLHHQLVIPLSSFSVGTELISSMMDTVTLLTYTLHGDDIETSQLSSSDTRGFPLVLWLTWLHSSWKETRKHLLVFEAAVYL</sequence>
<reference evidence="1 2" key="1">
    <citation type="submission" date="2019-05" db="EMBL/GenBank/DDBJ databases">
        <title>Another draft genome of Portunus trituberculatus and its Hox gene families provides insights of decapod evolution.</title>
        <authorList>
            <person name="Jeong J.-H."/>
            <person name="Song I."/>
            <person name="Kim S."/>
            <person name="Choi T."/>
            <person name="Kim D."/>
            <person name="Ryu S."/>
            <person name="Kim W."/>
        </authorList>
    </citation>
    <scope>NUCLEOTIDE SEQUENCE [LARGE SCALE GENOMIC DNA]</scope>
    <source>
        <tissue evidence="1">Muscle</tissue>
    </source>
</reference>
<keyword evidence="2" id="KW-1185">Reference proteome</keyword>
<dbReference type="EMBL" id="VSRR010002931">
    <property type="protein sequence ID" value="MPC33874.1"/>
    <property type="molecule type" value="Genomic_DNA"/>
</dbReference>
<evidence type="ECO:0000313" key="1">
    <source>
        <dbReference type="EMBL" id="MPC33874.1"/>
    </source>
</evidence>
<gene>
    <name evidence="1" type="ORF">E2C01_027241</name>
</gene>
<accession>A0A5B7EN78</accession>
<comment type="caution">
    <text evidence="1">The sequence shown here is derived from an EMBL/GenBank/DDBJ whole genome shotgun (WGS) entry which is preliminary data.</text>
</comment>
<dbReference type="OrthoDB" id="10263978at2759"/>
<dbReference type="AlphaFoldDB" id="A0A5B7EN78"/>
<organism evidence="1 2">
    <name type="scientific">Portunus trituberculatus</name>
    <name type="common">Swimming crab</name>
    <name type="synonym">Neptunus trituberculatus</name>
    <dbReference type="NCBI Taxonomy" id="210409"/>
    <lineage>
        <taxon>Eukaryota</taxon>
        <taxon>Metazoa</taxon>
        <taxon>Ecdysozoa</taxon>
        <taxon>Arthropoda</taxon>
        <taxon>Crustacea</taxon>
        <taxon>Multicrustacea</taxon>
        <taxon>Malacostraca</taxon>
        <taxon>Eumalacostraca</taxon>
        <taxon>Eucarida</taxon>
        <taxon>Decapoda</taxon>
        <taxon>Pleocyemata</taxon>
        <taxon>Brachyura</taxon>
        <taxon>Eubrachyura</taxon>
        <taxon>Portunoidea</taxon>
        <taxon>Portunidae</taxon>
        <taxon>Portuninae</taxon>
        <taxon>Portunus</taxon>
    </lineage>
</organism>
<protein>
    <submittedName>
        <fullName evidence="1">Uncharacterized protein</fullName>
    </submittedName>
</protein>
<evidence type="ECO:0000313" key="2">
    <source>
        <dbReference type="Proteomes" id="UP000324222"/>
    </source>
</evidence>
<dbReference type="Proteomes" id="UP000324222">
    <property type="component" value="Unassembled WGS sequence"/>
</dbReference>